<feature type="region of interest" description="Disordered" evidence="1">
    <location>
        <begin position="261"/>
        <end position="427"/>
    </location>
</feature>
<dbReference type="SUPFAM" id="SSF53300">
    <property type="entry name" value="vWA-like"/>
    <property type="match status" value="1"/>
</dbReference>
<feature type="compositionally biased region" description="Gly residues" evidence="1">
    <location>
        <begin position="328"/>
        <end position="367"/>
    </location>
</feature>
<feature type="transmembrane region" description="Helical" evidence="2">
    <location>
        <begin position="476"/>
        <end position="495"/>
    </location>
</feature>
<dbReference type="RefSeq" id="WP_235052462.1">
    <property type="nucleotide sequence ID" value="NZ_JAKFHA010000006.1"/>
</dbReference>
<comment type="caution">
    <text evidence="5">The sequence shown here is derived from an EMBL/GenBank/DDBJ whole genome shotgun (WGS) entry which is preliminary data.</text>
</comment>
<keyword evidence="2" id="KW-0472">Membrane</keyword>
<feature type="transmembrane region" description="Helical" evidence="2">
    <location>
        <begin position="443"/>
        <end position="464"/>
    </location>
</feature>
<keyword evidence="2" id="KW-0812">Transmembrane</keyword>
<feature type="compositionally biased region" description="Gly residues" evidence="1">
    <location>
        <begin position="376"/>
        <end position="399"/>
    </location>
</feature>
<feature type="transmembrane region" description="Helical" evidence="2">
    <location>
        <begin position="665"/>
        <end position="687"/>
    </location>
</feature>
<dbReference type="PANTHER" id="PTHR45725:SF1">
    <property type="entry name" value="DISHEVELLED ASSOCIATED ACTIVATOR OF MORPHOGENESIS, ISOFORM D"/>
    <property type="match status" value="1"/>
</dbReference>
<feature type="domain" description="VWFA" evidence="4">
    <location>
        <begin position="25"/>
        <end position="197"/>
    </location>
</feature>
<evidence type="ECO:0000256" key="3">
    <source>
        <dbReference type="SAM" id="SignalP"/>
    </source>
</evidence>
<feature type="region of interest" description="Disordered" evidence="1">
    <location>
        <begin position="706"/>
        <end position="839"/>
    </location>
</feature>
<feature type="signal peptide" evidence="3">
    <location>
        <begin position="1"/>
        <end position="20"/>
    </location>
</feature>
<feature type="compositionally biased region" description="Pro residues" evidence="1">
    <location>
        <begin position="812"/>
        <end position="830"/>
    </location>
</feature>
<feature type="compositionally biased region" description="Gly residues" evidence="1">
    <location>
        <begin position="288"/>
        <end position="301"/>
    </location>
</feature>
<dbReference type="Pfam" id="PF00092">
    <property type="entry name" value="VWA"/>
    <property type="match status" value="1"/>
</dbReference>
<dbReference type="PROSITE" id="PS50234">
    <property type="entry name" value="VWFA"/>
    <property type="match status" value="1"/>
</dbReference>
<feature type="chain" id="PRO_5041247546" evidence="3">
    <location>
        <begin position="21"/>
        <end position="839"/>
    </location>
</feature>
<dbReference type="InterPro" id="IPR048104">
    <property type="entry name" value="Cola_memb_dom"/>
</dbReference>
<evidence type="ECO:0000256" key="1">
    <source>
        <dbReference type="SAM" id="MobiDB-lite"/>
    </source>
</evidence>
<evidence type="ECO:0000313" key="6">
    <source>
        <dbReference type="Proteomes" id="UP001165378"/>
    </source>
</evidence>
<organism evidence="5 6">
    <name type="scientific">Yinghuangia soli</name>
    <dbReference type="NCBI Taxonomy" id="2908204"/>
    <lineage>
        <taxon>Bacteria</taxon>
        <taxon>Bacillati</taxon>
        <taxon>Actinomycetota</taxon>
        <taxon>Actinomycetes</taxon>
        <taxon>Kitasatosporales</taxon>
        <taxon>Streptomycetaceae</taxon>
        <taxon>Yinghuangia</taxon>
    </lineage>
</organism>
<dbReference type="InterPro" id="IPR002035">
    <property type="entry name" value="VWF_A"/>
</dbReference>
<accession>A0AA41U077</accession>
<dbReference type="EMBL" id="JAKFHA010000006">
    <property type="protein sequence ID" value="MCF2528301.1"/>
    <property type="molecule type" value="Genomic_DNA"/>
</dbReference>
<keyword evidence="3" id="KW-0732">Signal</keyword>
<dbReference type="Proteomes" id="UP001165378">
    <property type="component" value="Unassembled WGS sequence"/>
</dbReference>
<gene>
    <name evidence="5" type="ORF">LZ495_13890</name>
</gene>
<protein>
    <submittedName>
        <fullName evidence="5">VWA domain-containing protein</fullName>
    </submittedName>
</protein>
<dbReference type="PRINTS" id="PR01217">
    <property type="entry name" value="PRICHEXTENSN"/>
</dbReference>
<dbReference type="NCBIfam" id="NF041501">
    <property type="entry name" value="cola_mem"/>
    <property type="match status" value="1"/>
</dbReference>
<feature type="transmembrane region" description="Helical" evidence="2">
    <location>
        <begin position="515"/>
        <end position="547"/>
    </location>
</feature>
<dbReference type="AlphaFoldDB" id="A0AA41U077"/>
<evidence type="ECO:0000256" key="2">
    <source>
        <dbReference type="SAM" id="Phobius"/>
    </source>
</evidence>
<feature type="compositionally biased region" description="Pro residues" evidence="1">
    <location>
        <begin position="760"/>
        <end position="783"/>
    </location>
</feature>
<sequence length="839" mass="84698">MLVAAAALVLFVFWAPAASAAPKRTIILVVDTSDSMNSDNRLEQAQSALRSTIGSLAGSDVVGLHEFSGDCSDGGELTVQPGTGNRAELRGQVDRLQTSGGTPTPAAIRKAAEGFPKDSSQKVLILVSDGASTCGDPCPEVTKVQEELGIKFVAHTVGFDTQGVANTQLSCIADVTGGKYFAATDEEGITSSLAEALKPIVGEDVSTILNSLPTPSDVPLDAESVGKTALLAGALVLLIGFPAELFNRTLEANQKRISRWWRRRGTGGMPGATGGAAPAAAGGPFPPGGAGMQGGPSGAGSGPYAQHGGDAGGPMAQHSGSGSYAQHSGGGFGPGGSAGMQGDPSGGGAFGPGGSAGMQGDPSGAGSGPYAQHSGSGYGPGGSAGMQGDPSGAGSGAYGSAGMQGDPSAAGGFDASGNYRQQAGGSGPYPAAAVPGAGAVRSLWASPWILPIFVLLSALASTFVDPDSGFDAKSGILLLGFLIAAPVILFAYAWPNEQVAKRASNIPAKLKTVPAALALAVFCTMLSRFSDFVPGYVFGLVLGYVALRERRLSRAAEGKGVLFGALTALVVAAGAWVGLEFVHEDATAVDANVGLVIADTILGTTFILGVETVIFGLVPLRFMDGNKLRKWNTWIWLATYALAVLLFVHVLVLNSGQGGSDSETSLTAALILFAGFGLAAALFWAWFKYIPDPALHPHLAMIGMPQPRTAPRTPRAPRAVQNQQGGWGGTYAPTAPPAPPATGTYAPAAPPQPSATGMYAPPPQPPTGAYAPPAPPTPPPPAAPTGYYGTPGPGAMPPTPVHQPQAPESRPYAPPTPPTPPPPSAPPPQAAPADRPQDQ</sequence>
<keyword evidence="2" id="KW-1133">Transmembrane helix</keyword>
<dbReference type="PANTHER" id="PTHR45725">
    <property type="entry name" value="FORMIN HOMOLOGY 2 FAMILY MEMBER"/>
    <property type="match status" value="1"/>
</dbReference>
<keyword evidence="6" id="KW-1185">Reference proteome</keyword>
<evidence type="ECO:0000313" key="5">
    <source>
        <dbReference type="EMBL" id="MCF2528301.1"/>
    </source>
</evidence>
<name>A0AA41U077_9ACTN</name>
<dbReference type="SMART" id="SM00327">
    <property type="entry name" value="VWA"/>
    <property type="match status" value="1"/>
</dbReference>
<evidence type="ECO:0000259" key="4">
    <source>
        <dbReference type="PROSITE" id="PS50234"/>
    </source>
</evidence>
<dbReference type="InterPro" id="IPR051425">
    <property type="entry name" value="Formin_Homology"/>
</dbReference>
<feature type="transmembrane region" description="Helical" evidence="2">
    <location>
        <begin position="591"/>
        <end position="622"/>
    </location>
</feature>
<dbReference type="InterPro" id="IPR036465">
    <property type="entry name" value="vWFA_dom_sf"/>
</dbReference>
<reference evidence="5" key="1">
    <citation type="submission" date="2022-01" db="EMBL/GenBank/DDBJ databases">
        <title>Genome-Based Taxonomic Classification of the Phylum Actinobacteria.</title>
        <authorList>
            <person name="Gao Y."/>
        </authorList>
    </citation>
    <scope>NUCLEOTIDE SEQUENCE</scope>
    <source>
        <strain evidence="5">KLBMP 8922</strain>
    </source>
</reference>
<feature type="compositionally biased region" description="Low complexity" evidence="1">
    <location>
        <begin position="707"/>
        <end position="719"/>
    </location>
</feature>
<feature type="transmembrane region" description="Helical" evidence="2">
    <location>
        <begin position="559"/>
        <end position="579"/>
    </location>
</feature>
<feature type="transmembrane region" description="Helical" evidence="2">
    <location>
        <begin position="634"/>
        <end position="653"/>
    </location>
</feature>
<dbReference type="Gene3D" id="3.40.50.410">
    <property type="entry name" value="von Willebrand factor, type A domain"/>
    <property type="match status" value="1"/>
</dbReference>
<proteinExistence type="predicted"/>